<dbReference type="AlphaFoldDB" id="A0A085MKE2"/>
<proteinExistence type="predicted"/>
<name>A0A085MKE2_9BILA</name>
<keyword evidence="3" id="KW-1185">Reference proteome</keyword>
<protein>
    <submittedName>
        <fullName evidence="1">Uncharacterized protein</fullName>
    </submittedName>
</protein>
<evidence type="ECO:0000313" key="1">
    <source>
        <dbReference type="EMBL" id="KFD57688.1"/>
    </source>
</evidence>
<dbReference type="Proteomes" id="UP000030758">
    <property type="component" value="Unassembled WGS sequence"/>
</dbReference>
<dbReference type="EMBL" id="KL367478">
    <property type="protein sequence ID" value="KFD72227.1"/>
    <property type="molecule type" value="Genomic_DNA"/>
</dbReference>
<dbReference type="EMBL" id="KL363187">
    <property type="protein sequence ID" value="KFD57688.1"/>
    <property type="molecule type" value="Genomic_DNA"/>
</dbReference>
<gene>
    <name evidence="1" type="ORF">M513_01358</name>
    <name evidence="2" type="ORF">M514_01358</name>
</gene>
<accession>A0A085MKE2</accession>
<evidence type="ECO:0000313" key="3">
    <source>
        <dbReference type="Proteomes" id="UP000030764"/>
    </source>
</evidence>
<reference evidence="1 3" key="1">
    <citation type="journal article" date="2014" name="Nat. Genet.">
        <title>Genome and transcriptome of the porcine whipworm Trichuris suis.</title>
        <authorList>
            <person name="Jex A.R."/>
            <person name="Nejsum P."/>
            <person name="Schwarz E.M."/>
            <person name="Hu L."/>
            <person name="Young N.D."/>
            <person name="Hall R.S."/>
            <person name="Korhonen P.K."/>
            <person name="Liao S."/>
            <person name="Thamsborg S."/>
            <person name="Xia J."/>
            <person name="Xu P."/>
            <person name="Wang S."/>
            <person name="Scheerlinck J.P."/>
            <person name="Hofmann A."/>
            <person name="Sternberg P.W."/>
            <person name="Wang J."/>
            <person name="Gasser R.B."/>
        </authorList>
    </citation>
    <scope>NUCLEOTIDE SEQUENCE [LARGE SCALE GENOMIC DNA]</scope>
    <source>
        <strain evidence="2">DCEP-RM93F</strain>
        <strain evidence="1">DCEP-RM93M</strain>
    </source>
</reference>
<dbReference type="Proteomes" id="UP000030764">
    <property type="component" value="Unassembled WGS sequence"/>
</dbReference>
<evidence type="ECO:0000313" key="2">
    <source>
        <dbReference type="EMBL" id="KFD72227.1"/>
    </source>
</evidence>
<organism evidence="1 3">
    <name type="scientific">Trichuris suis</name>
    <name type="common">pig whipworm</name>
    <dbReference type="NCBI Taxonomy" id="68888"/>
    <lineage>
        <taxon>Eukaryota</taxon>
        <taxon>Metazoa</taxon>
        <taxon>Ecdysozoa</taxon>
        <taxon>Nematoda</taxon>
        <taxon>Enoplea</taxon>
        <taxon>Dorylaimia</taxon>
        <taxon>Trichinellida</taxon>
        <taxon>Trichuridae</taxon>
        <taxon>Trichuris</taxon>
    </lineage>
</organism>
<sequence>MMIIGNIPFEVGAIAKWRNEYLRHPYINRTQSTVDGVFSKGCPSGVPMDGTKVVMNCRKAKAEKMARKLQRELPLPGSVSLPGIRRPSHALKVLRRIQRSKHEMKNDRQERRHF</sequence>